<organism evidence="1 2">
    <name type="scientific">Cohaesibacter marisflavi</name>
    <dbReference type="NCBI Taxonomy" id="655353"/>
    <lineage>
        <taxon>Bacteria</taxon>
        <taxon>Pseudomonadati</taxon>
        <taxon>Pseudomonadota</taxon>
        <taxon>Alphaproteobacteria</taxon>
        <taxon>Hyphomicrobiales</taxon>
        <taxon>Cohaesibacteraceae</taxon>
    </lineage>
</organism>
<dbReference type="GO" id="GO:0008168">
    <property type="term" value="F:methyltransferase activity"/>
    <property type="evidence" value="ECO:0007669"/>
    <property type="project" value="UniProtKB-KW"/>
</dbReference>
<keyword evidence="2" id="KW-1185">Reference proteome</keyword>
<dbReference type="Gene3D" id="3.40.50.150">
    <property type="entry name" value="Vaccinia Virus protein VP39"/>
    <property type="match status" value="1"/>
</dbReference>
<dbReference type="GO" id="GO:0032259">
    <property type="term" value="P:methylation"/>
    <property type="evidence" value="ECO:0007669"/>
    <property type="project" value="UniProtKB-KW"/>
</dbReference>
<sequence>MPTSEQFWDKMASDYAAKPIKNMDAYSKTLERTRLYLHSDDTVLELGCGSGSTALLLSRHVGHIWASDLSSRLVEIGREKAKEQKVENVEFVHADMYDEALAANAPYDCIWAFNFMHLLEDIPAGIKHMNQLLKPGGVLISKTGCLAGRYSLLRIPITIMQWLGKAPHVSYISAARLEAVMVDQGFEILESCTFPKAAETRFVVARKL</sequence>
<reference evidence="1 2" key="1">
    <citation type="submission" date="2016-10" db="EMBL/GenBank/DDBJ databases">
        <authorList>
            <person name="de Groot N.N."/>
        </authorList>
    </citation>
    <scope>NUCLEOTIDE SEQUENCE [LARGE SCALE GENOMIC DNA]</scope>
    <source>
        <strain evidence="1 2">CGMCC 1.9157</strain>
    </source>
</reference>
<dbReference type="AlphaFoldDB" id="A0A1I5EI82"/>
<dbReference type="CDD" id="cd02440">
    <property type="entry name" value="AdoMet_MTases"/>
    <property type="match status" value="1"/>
</dbReference>
<dbReference type="OrthoDB" id="5642573at2"/>
<keyword evidence="1" id="KW-0489">Methyltransferase</keyword>
<accession>A0A1I5EI82</accession>
<evidence type="ECO:0000313" key="1">
    <source>
        <dbReference type="EMBL" id="SFO10811.1"/>
    </source>
</evidence>
<dbReference type="PANTHER" id="PTHR43861">
    <property type="entry name" value="TRANS-ACONITATE 2-METHYLTRANSFERASE-RELATED"/>
    <property type="match status" value="1"/>
</dbReference>
<name>A0A1I5EI82_9HYPH</name>
<dbReference type="Proteomes" id="UP000199236">
    <property type="component" value="Unassembled WGS sequence"/>
</dbReference>
<proteinExistence type="predicted"/>
<dbReference type="Pfam" id="PF13489">
    <property type="entry name" value="Methyltransf_23"/>
    <property type="match status" value="1"/>
</dbReference>
<dbReference type="STRING" id="655353.SAMN04488056_103182"/>
<dbReference type="EMBL" id="FOVR01000003">
    <property type="protein sequence ID" value="SFO10811.1"/>
    <property type="molecule type" value="Genomic_DNA"/>
</dbReference>
<dbReference type="InterPro" id="IPR029063">
    <property type="entry name" value="SAM-dependent_MTases_sf"/>
</dbReference>
<protein>
    <submittedName>
        <fullName evidence="1">Methyltransferase domain-containing protein</fullName>
    </submittedName>
</protein>
<dbReference type="RefSeq" id="WP_090070769.1">
    <property type="nucleotide sequence ID" value="NZ_FOVR01000003.1"/>
</dbReference>
<keyword evidence="1" id="KW-0808">Transferase</keyword>
<evidence type="ECO:0000313" key="2">
    <source>
        <dbReference type="Proteomes" id="UP000199236"/>
    </source>
</evidence>
<gene>
    <name evidence="1" type="ORF">SAMN04488056_103182</name>
</gene>
<dbReference type="PANTHER" id="PTHR43861:SF1">
    <property type="entry name" value="TRANS-ACONITATE 2-METHYLTRANSFERASE"/>
    <property type="match status" value="1"/>
</dbReference>
<dbReference type="SUPFAM" id="SSF53335">
    <property type="entry name" value="S-adenosyl-L-methionine-dependent methyltransferases"/>
    <property type="match status" value="1"/>
</dbReference>